<evidence type="ECO:0000256" key="1">
    <source>
        <dbReference type="SAM" id="MobiDB-lite"/>
    </source>
</evidence>
<dbReference type="AlphaFoldDB" id="A0AAD9HDW1"/>
<reference evidence="2" key="1">
    <citation type="submission" date="2021-06" db="EMBL/GenBank/DDBJ databases">
        <title>Comparative genomics, transcriptomics and evolutionary studies reveal genomic signatures of adaptation to plant cell wall in hemibiotrophic fungi.</title>
        <authorList>
            <consortium name="DOE Joint Genome Institute"/>
            <person name="Baroncelli R."/>
            <person name="Diaz J.F."/>
            <person name="Benocci T."/>
            <person name="Peng M."/>
            <person name="Battaglia E."/>
            <person name="Haridas S."/>
            <person name="Andreopoulos W."/>
            <person name="Labutti K."/>
            <person name="Pangilinan J."/>
            <person name="Floch G.L."/>
            <person name="Makela M.R."/>
            <person name="Henrissat B."/>
            <person name="Grigoriev I.V."/>
            <person name="Crouch J.A."/>
            <person name="De Vries R.P."/>
            <person name="Sukno S.A."/>
            <person name="Thon M.R."/>
        </authorList>
    </citation>
    <scope>NUCLEOTIDE SEQUENCE</scope>
    <source>
        <strain evidence="2">MAFF235873</strain>
    </source>
</reference>
<name>A0AAD9HDW1_9PEZI</name>
<keyword evidence="3" id="KW-1185">Reference proteome</keyword>
<dbReference type="EMBL" id="MU842903">
    <property type="protein sequence ID" value="KAK2027003.1"/>
    <property type="molecule type" value="Genomic_DNA"/>
</dbReference>
<accession>A0AAD9HDW1</accession>
<feature type="compositionally biased region" description="Basic and acidic residues" evidence="1">
    <location>
        <begin position="92"/>
        <end position="102"/>
    </location>
</feature>
<feature type="compositionally biased region" description="Acidic residues" evidence="1">
    <location>
        <begin position="118"/>
        <end position="130"/>
    </location>
</feature>
<evidence type="ECO:0000313" key="3">
    <source>
        <dbReference type="Proteomes" id="UP001232148"/>
    </source>
</evidence>
<feature type="compositionally biased region" description="Polar residues" evidence="1">
    <location>
        <begin position="103"/>
        <end position="113"/>
    </location>
</feature>
<feature type="region of interest" description="Disordered" evidence="1">
    <location>
        <begin position="66"/>
        <end position="130"/>
    </location>
</feature>
<organism evidence="2 3">
    <name type="scientific">Colletotrichum zoysiae</name>
    <dbReference type="NCBI Taxonomy" id="1216348"/>
    <lineage>
        <taxon>Eukaryota</taxon>
        <taxon>Fungi</taxon>
        <taxon>Dikarya</taxon>
        <taxon>Ascomycota</taxon>
        <taxon>Pezizomycotina</taxon>
        <taxon>Sordariomycetes</taxon>
        <taxon>Hypocreomycetidae</taxon>
        <taxon>Glomerellales</taxon>
        <taxon>Glomerellaceae</taxon>
        <taxon>Colletotrichum</taxon>
        <taxon>Colletotrichum graminicola species complex</taxon>
    </lineage>
</organism>
<dbReference type="Proteomes" id="UP001232148">
    <property type="component" value="Unassembled WGS sequence"/>
</dbReference>
<protein>
    <submittedName>
        <fullName evidence="2">Uncharacterized protein</fullName>
    </submittedName>
</protein>
<evidence type="ECO:0000313" key="2">
    <source>
        <dbReference type="EMBL" id="KAK2027003.1"/>
    </source>
</evidence>
<comment type="caution">
    <text evidence="2">The sequence shown here is derived from an EMBL/GenBank/DDBJ whole genome shotgun (WGS) entry which is preliminary data.</text>
</comment>
<gene>
    <name evidence="2" type="ORF">LX32DRAFT_654262</name>
</gene>
<proteinExistence type="predicted"/>
<sequence>MPNHSLAERDPIPKMFWLVVGGNILSPPPTWDRFLRMTGERNRVQREAEAEEKEFKEAKKQAMAELKAQKKASKEAFKGGLVAWRKRKREAKAKGGREDEVGSSRQNRQPENNSGGGDGDDDDDGAETGG</sequence>